<evidence type="ECO:0000256" key="5">
    <source>
        <dbReference type="ARBA" id="ARBA00022989"/>
    </source>
</evidence>
<organism evidence="10 11">
    <name type="scientific">Clostridium frigidicarnis</name>
    <dbReference type="NCBI Taxonomy" id="84698"/>
    <lineage>
        <taxon>Bacteria</taxon>
        <taxon>Bacillati</taxon>
        <taxon>Bacillota</taxon>
        <taxon>Clostridia</taxon>
        <taxon>Eubacteriales</taxon>
        <taxon>Clostridiaceae</taxon>
        <taxon>Clostridium</taxon>
    </lineage>
</organism>
<dbReference type="Pfam" id="PF00691">
    <property type="entry name" value="OmpA"/>
    <property type="match status" value="1"/>
</dbReference>
<dbReference type="STRING" id="84698.SAMN04488528_100225"/>
<evidence type="ECO:0000256" key="4">
    <source>
        <dbReference type="ARBA" id="ARBA00022692"/>
    </source>
</evidence>
<keyword evidence="6 7" id="KW-0472">Membrane</keyword>
<dbReference type="InterPro" id="IPR006665">
    <property type="entry name" value="OmpA-like"/>
</dbReference>
<protein>
    <submittedName>
        <fullName evidence="10">Chemotaxis protein MotB</fullName>
    </submittedName>
</protein>
<evidence type="ECO:0000259" key="9">
    <source>
        <dbReference type="PROSITE" id="PS51123"/>
    </source>
</evidence>
<keyword evidence="4 8" id="KW-0812">Transmembrane</keyword>
<evidence type="ECO:0000256" key="6">
    <source>
        <dbReference type="ARBA" id="ARBA00023136"/>
    </source>
</evidence>
<dbReference type="RefSeq" id="WP_090038058.1">
    <property type="nucleotide sequence ID" value="NZ_FOKI01000002.1"/>
</dbReference>
<evidence type="ECO:0000256" key="7">
    <source>
        <dbReference type="PROSITE-ProRule" id="PRU00473"/>
    </source>
</evidence>
<dbReference type="CDD" id="cd07185">
    <property type="entry name" value="OmpA_C-like"/>
    <property type="match status" value="1"/>
</dbReference>
<dbReference type="InterPro" id="IPR036737">
    <property type="entry name" value="OmpA-like_sf"/>
</dbReference>
<comment type="similarity">
    <text evidence="2">Belongs to the MotB family.</text>
</comment>
<evidence type="ECO:0000256" key="3">
    <source>
        <dbReference type="ARBA" id="ARBA00022475"/>
    </source>
</evidence>
<evidence type="ECO:0000313" key="11">
    <source>
        <dbReference type="Proteomes" id="UP000198619"/>
    </source>
</evidence>
<dbReference type="Gene3D" id="3.30.1330.60">
    <property type="entry name" value="OmpA-like domain"/>
    <property type="match status" value="1"/>
</dbReference>
<dbReference type="InterPro" id="IPR050330">
    <property type="entry name" value="Bact_OuterMem_StrucFunc"/>
</dbReference>
<dbReference type="AlphaFoldDB" id="A0A1I0VEU5"/>
<comment type="subcellular location">
    <subcellularLocation>
        <location evidence="1">Cell membrane</location>
        <topology evidence="1">Single-pass membrane protein</topology>
    </subcellularLocation>
</comment>
<evidence type="ECO:0000256" key="8">
    <source>
        <dbReference type="SAM" id="Phobius"/>
    </source>
</evidence>
<gene>
    <name evidence="10" type="ORF">SAMN04488528_100225</name>
</gene>
<proteinExistence type="inferred from homology"/>
<dbReference type="PANTHER" id="PTHR30329">
    <property type="entry name" value="STATOR ELEMENT OF FLAGELLAR MOTOR COMPLEX"/>
    <property type="match status" value="1"/>
</dbReference>
<dbReference type="Proteomes" id="UP000198619">
    <property type="component" value="Unassembled WGS sequence"/>
</dbReference>
<dbReference type="PANTHER" id="PTHR30329:SF21">
    <property type="entry name" value="LIPOPROTEIN YIAD-RELATED"/>
    <property type="match status" value="1"/>
</dbReference>
<evidence type="ECO:0000256" key="1">
    <source>
        <dbReference type="ARBA" id="ARBA00004162"/>
    </source>
</evidence>
<dbReference type="EMBL" id="FOKI01000002">
    <property type="protein sequence ID" value="SFA74812.1"/>
    <property type="molecule type" value="Genomic_DNA"/>
</dbReference>
<dbReference type="PROSITE" id="PS51123">
    <property type="entry name" value="OMPA_2"/>
    <property type="match status" value="1"/>
</dbReference>
<sequence>MARKRKKKDNGGLSGDEWLTTYSDTVTLLLTFFILLYTTSIVDTQKLKGIAKEFQSMFSSSSGNAVFQVTENAQLPTDGDSEGQGSKDVFDVYEQVKEFIEEKDLNAELQIKEDERGVILQIKDSILFESGKAELKDNSLPMLSTISELMGTLPNNIIVEGHTDNVPINNYIFKSNWELSTTRAVNVVKFFIENKGQNPVRFTAAGYGEFKPIVANDSDENKAKNRRVNILLVVPEKEDKK</sequence>
<dbReference type="Pfam" id="PF13677">
    <property type="entry name" value="MotB_plug"/>
    <property type="match status" value="1"/>
</dbReference>
<evidence type="ECO:0000256" key="2">
    <source>
        <dbReference type="ARBA" id="ARBA00008914"/>
    </source>
</evidence>
<reference evidence="10 11" key="1">
    <citation type="submission" date="2016-10" db="EMBL/GenBank/DDBJ databases">
        <authorList>
            <person name="de Groot N.N."/>
        </authorList>
    </citation>
    <scope>NUCLEOTIDE SEQUENCE [LARGE SCALE GENOMIC DNA]</scope>
    <source>
        <strain evidence="10 11">DSM 12271</strain>
    </source>
</reference>
<keyword evidence="3" id="KW-1003">Cell membrane</keyword>
<accession>A0A1I0VEU5</accession>
<keyword evidence="5 8" id="KW-1133">Transmembrane helix</keyword>
<feature type="transmembrane region" description="Helical" evidence="8">
    <location>
        <begin position="21"/>
        <end position="42"/>
    </location>
</feature>
<dbReference type="GO" id="GO:0005886">
    <property type="term" value="C:plasma membrane"/>
    <property type="evidence" value="ECO:0007669"/>
    <property type="project" value="UniProtKB-SubCell"/>
</dbReference>
<feature type="domain" description="OmpA-like" evidence="9">
    <location>
        <begin position="115"/>
        <end position="236"/>
    </location>
</feature>
<evidence type="ECO:0000313" key="10">
    <source>
        <dbReference type="EMBL" id="SFA74812.1"/>
    </source>
</evidence>
<keyword evidence="11" id="KW-1185">Reference proteome</keyword>
<dbReference type="SUPFAM" id="SSF103088">
    <property type="entry name" value="OmpA-like"/>
    <property type="match status" value="1"/>
</dbReference>
<dbReference type="InterPro" id="IPR025713">
    <property type="entry name" value="MotB-like_N_dom"/>
</dbReference>
<dbReference type="OrthoDB" id="9815217at2"/>
<name>A0A1I0VEU5_9CLOT</name>